<keyword evidence="2" id="KW-0472">Membrane</keyword>
<reference evidence="4" key="2">
    <citation type="submission" date="2020-01" db="EMBL/GenBank/DDBJ databases">
        <authorList>
            <person name="Campanaro S."/>
        </authorList>
    </citation>
    <scope>NUCLEOTIDE SEQUENCE</scope>
    <source>
        <strain evidence="4">AS01afH2WH_6</strain>
    </source>
</reference>
<sequence length="265" mass="27335">MSGGTLTVGGLKAVFAEDAGGRVANKATFPAGSLMRLRYAAVLNTGASFSAPGGGGLDPNSNTVTLTRSTSDGGTESRSASANAYSFKVDVVKVDKDDTSTALGDASFEVSRGGQLLRFTKQVGGVYDGAYLLDAAGGTEVTTHADGTLTLLGVEARELSFRETQAPDGYFTVSDFTVEVVPVWNADASEVTVASYRTSGSSLAYVSQDGRSVTVADPSKSLANLPYTGGVGILLLSIIGGVFLMVAVRPYYLSHRAEATANILM</sequence>
<dbReference type="Gene3D" id="2.60.40.10">
    <property type="entry name" value="Immunoglobulins"/>
    <property type="match status" value="1"/>
</dbReference>
<protein>
    <recommendedName>
        <fullName evidence="3">SpaA-like prealbumin fold domain-containing protein</fullName>
    </recommendedName>
</protein>
<feature type="region of interest" description="Disordered" evidence="1">
    <location>
        <begin position="51"/>
        <end position="79"/>
    </location>
</feature>
<organism evidence="4 5">
    <name type="scientific">Bifidobacterium crudilactis</name>
    <dbReference type="NCBI Taxonomy" id="327277"/>
    <lineage>
        <taxon>Bacteria</taxon>
        <taxon>Bacillati</taxon>
        <taxon>Actinomycetota</taxon>
        <taxon>Actinomycetes</taxon>
        <taxon>Bifidobacteriales</taxon>
        <taxon>Bifidobacteriaceae</taxon>
        <taxon>Bifidobacterium</taxon>
    </lineage>
</organism>
<dbReference type="InterPro" id="IPR041033">
    <property type="entry name" value="SpaA_PFL_dom_1"/>
</dbReference>
<proteinExistence type="predicted"/>
<evidence type="ECO:0000259" key="3">
    <source>
        <dbReference type="Pfam" id="PF17802"/>
    </source>
</evidence>
<reference evidence="4" key="1">
    <citation type="journal article" date="2020" name="Biotechnol. Biofuels">
        <title>New insights from the biogas microbiome by comprehensive genome-resolved metagenomics of nearly 1600 species originating from multiple anaerobic digesters.</title>
        <authorList>
            <person name="Campanaro S."/>
            <person name="Treu L."/>
            <person name="Rodriguez-R L.M."/>
            <person name="Kovalovszki A."/>
            <person name="Ziels R.M."/>
            <person name="Maus I."/>
            <person name="Zhu X."/>
            <person name="Kougias P.G."/>
            <person name="Basile A."/>
            <person name="Luo G."/>
            <person name="Schluter A."/>
            <person name="Konstantinidis K.T."/>
            <person name="Angelidaki I."/>
        </authorList>
    </citation>
    <scope>NUCLEOTIDE SEQUENCE</scope>
    <source>
        <strain evidence="4">AS01afH2WH_6</strain>
    </source>
</reference>
<feature type="transmembrane region" description="Helical" evidence="2">
    <location>
        <begin position="227"/>
        <end position="248"/>
    </location>
</feature>
<feature type="compositionally biased region" description="Polar residues" evidence="1">
    <location>
        <begin position="59"/>
        <end position="79"/>
    </location>
</feature>
<dbReference type="EMBL" id="JAAXZR010000026">
    <property type="protein sequence ID" value="NLT80222.1"/>
    <property type="molecule type" value="Genomic_DNA"/>
</dbReference>
<keyword evidence="2" id="KW-0812">Transmembrane</keyword>
<evidence type="ECO:0000313" key="4">
    <source>
        <dbReference type="EMBL" id="NLT80222.1"/>
    </source>
</evidence>
<dbReference type="AlphaFoldDB" id="A0A971D0K4"/>
<evidence type="ECO:0000256" key="1">
    <source>
        <dbReference type="SAM" id="MobiDB-lite"/>
    </source>
</evidence>
<feature type="domain" description="SpaA-like prealbumin fold" evidence="3">
    <location>
        <begin position="89"/>
        <end position="180"/>
    </location>
</feature>
<dbReference type="InterPro" id="IPR013783">
    <property type="entry name" value="Ig-like_fold"/>
</dbReference>
<gene>
    <name evidence="4" type="ORF">GXW98_08070</name>
</gene>
<dbReference type="RefSeq" id="WP_273174328.1">
    <property type="nucleotide sequence ID" value="NZ_JAAXZR010000026.1"/>
</dbReference>
<evidence type="ECO:0000313" key="5">
    <source>
        <dbReference type="Proteomes" id="UP000767327"/>
    </source>
</evidence>
<comment type="caution">
    <text evidence="4">The sequence shown here is derived from an EMBL/GenBank/DDBJ whole genome shotgun (WGS) entry which is preliminary data.</text>
</comment>
<dbReference type="Proteomes" id="UP000767327">
    <property type="component" value="Unassembled WGS sequence"/>
</dbReference>
<evidence type="ECO:0000256" key="2">
    <source>
        <dbReference type="SAM" id="Phobius"/>
    </source>
</evidence>
<name>A0A971D0K4_9BIFI</name>
<dbReference type="Pfam" id="PF17802">
    <property type="entry name" value="SpaA"/>
    <property type="match status" value="1"/>
</dbReference>
<accession>A0A971D0K4</accession>
<dbReference type="GO" id="GO:0005975">
    <property type="term" value="P:carbohydrate metabolic process"/>
    <property type="evidence" value="ECO:0007669"/>
    <property type="project" value="UniProtKB-ARBA"/>
</dbReference>
<keyword evidence="2" id="KW-1133">Transmembrane helix</keyword>